<dbReference type="PANTHER" id="PTHR42852:SF13">
    <property type="entry name" value="PROTEIN DIPZ"/>
    <property type="match status" value="1"/>
</dbReference>
<dbReference type="GO" id="GO:0016491">
    <property type="term" value="F:oxidoreductase activity"/>
    <property type="evidence" value="ECO:0007669"/>
    <property type="project" value="InterPro"/>
</dbReference>
<protein>
    <submittedName>
        <fullName evidence="3">Peroxiredoxin</fullName>
    </submittedName>
</protein>
<proteinExistence type="predicted"/>
<keyword evidence="1" id="KW-0472">Membrane</keyword>
<keyword evidence="1" id="KW-1133">Transmembrane helix</keyword>
<dbReference type="InterPro" id="IPR036249">
    <property type="entry name" value="Thioredoxin-like_sf"/>
</dbReference>
<dbReference type="SUPFAM" id="SSF52833">
    <property type="entry name" value="Thioredoxin-like"/>
    <property type="match status" value="1"/>
</dbReference>
<dbReference type="STRING" id="1429083.GCA_001885685_02923"/>
<sequence length="275" mass="29955">MLKRLYISTYLSLLPLLLAYAGWQFYQQGGLAWLAACVACAAGLAFFLRLFLQPAARTSALLPGYWLAIGTGLLGSALALPAWQPLAVSGLALLGWAIYVFWYSRLERPEAGVVVGQPLPALAFHNAQGEPVSSLDWQGEISLLLFFRGNWCPLCMAQIKEVAAHYRALDQRGVKVRLISPQSQAHTAQLAARFEAPMDFLVDTNGAMAKQLGLFAEDGTPAGLEALGYDSDTVLPTVIISDAEGIVRYVDLTDNYRVRPEPEVFLQVVDQLALA</sequence>
<dbReference type="Pfam" id="PF00578">
    <property type="entry name" value="AhpC-TSA"/>
    <property type="match status" value="1"/>
</dbReference>
<keyword evidence="4" id="KW-1185">Reference proteome</keyword>
<feature type="domain" description="Thioredoxin" evidence="2">
    <location>
        <begin position="113"/>
        <end position="274"/>
    </location>
</feature>
<feature type="transmembrane region" description="Helical" evidence="1">
    <location>
        <begin position="86"/>
        <end position="103"/>
    </location>
</feature>
<dbReference type="InterPro" id="IPR000866">
    <property type="entry name" value="AhpC/TSA"/>
</dbReference>
<keyword evidence="1" id="KW-0812">Transmembrane</keyword>
<accession>A0A1H7GUT3</accession>
<dbReference type="InterPro" id="IPR050553">
    <property type="entry name" value="Thioredoxin_ResA/DsbE_sf"/>
</dbReference>
<reference evidence="3 4" key="1">
    <citation type="submission" date="2016-10" db="EMBL/GenBank/DDBJ databases">
        <authorList>
            <person name="de Groot N.N."/>
        </authorList>
    </citation>
    <scope>NUCLEOTIDE SEQUENCE [LARGE SCALE GENOMIC DNA]</scope>
    <source>
        <strain evidence="3 4">JCM 19513</strain>
    </source>
</reference>
<feature type="transmembrane region" description="Helical" evidence="1">
    <location>
        <begin position="31"/>
        <end position="52"/>
    </location>
</feature>
<evidence type="ECO:0000313" key="3">
    <source>
        <dbReference type="EMBL" id="SEK40390.1"/>
    </source>
</evidence>
<dbReference type="PANTHER" id="PTHR42852">
    <property type="entry name" value="THIOL:DISULFIDE INTERCHANGE PROTEIN DSBE"/>
    <property type="match status" value="1"/>
</dbReference>
<dbReference type="GO" id="GO:0016209">
    <property type="term" value="F:antioxidant activity"/>
    <property type="evidence" value="ECO:0007669"/>
    <property type="project" value="InterPro"/>
</dbReference>
<dbReference type="Gene3D" id="3.40.30.10">
    <property type="entry name" value="Glutaredoxin"/>
    <property type="match status" value="1"/>
</dbReference>
<dbReference type="RefSeq" id="WP_074864692.1">
    <property type="nucleotide sequence ID" value="NZ_FOAS01000002.1"/>
</dbReference>
<evidence type="ECO:0000256" key="1">
    <source>
        <dbReference type="SAM" id="Phobius"/>
    </source>
</evidence>
<evidence type="ECO:0000313" key="4">
    <source>
        <dbReference type="Proteomes" id="UP000185766"/>
    </source>
</evidence>
<dbReference type="PROSITE" id="PS51352">
    <property type="entry name" value="THIOREDOXIN_2"/>
    <property type="match status" value="1"/>
</dbReference>
<evidence type="ECO:0000259" key="2">
    <source>
        <dbReference type="PROSITE" id="PS51352"/>
    </source>
</evidence>
<organism evidence="3 4">
    <name type="scientific">Atopomonas hussainii</name>
    <dbReference type="NCBI Taxonomy" id="1429083"/>
    <lineage>
        <taxon>Bacteria</taxon>
        <taxon>Pseudomonadati</taxon>
        <taxon>Pseudomonadota</taxon>
        <taxon>Gammaproteobacteria</taxon>
        <taxon>Pseudomonadales</taxon>
        <taxon>Pseudomonadaceae</taxon>
        <taxon>Atopomonas</taxon>
    </lineage>
</organism>
<dbReference type="Proteomes" id="UP000185766">
    <property type="component" value="Unassembled WGS sequence"/>
</dbReference>
<dbReference type="InterPro" id="IPR013766">
    <property type="entry name" value="Thioredoxin_domain"/>
</dbReference>
<dbReference type="AlphaFoldDB" id="A0A1H7GUT3"/>
<name>A0A1H7GUT3_9GAMM</name>
<gene>
    <name evidence="3" type="ORF">SAMN05216214_102157</name>
</gene>
<dbReference type="EMBL" id="FOAS01000002">
    <property type="protein sequence ID" value="SEK40390.1"/>
    <property type="molecule type" value="Genomic_DNA"/>
</dbReference>
<feature type="transmembrane region" description="Helical" evidence="1">
    <location>
        <begin position="64"/>
        <end position="80"/>
    </location>
</feature>